<evidence type="ECO:0000259" key="1">
    <source>
        <dbReference type="Pfam" id="PF00814"/>
    </source>
</evidence>
<organism evidence="2 3">
    <name type="scientific">Leptospirillum ferrodiazotrophum</name>
    <dbReference type="NCBI Taxonomy" id="412449"/>
    <lineage>
        <taxon>Bacteria</taxon>
        <taxon>Pseudomonadati</taxon>
        <taxon>Nitrospirota</taxon>
        <taxon>Nitrospiria</taxon>
        <taxon>Nitrospirales</taxon>
        <taxon>Nitrospiraceae</taxon>
        <taxon>Leptospirillum</taxon>
    </lineage>
</organism>
<dbReference type="InterPro" id="IPR000905">
    <property type="entry name" value="Gcp-like_dom"/>
</dbReference>
<proteinExistence type="predicted"/>
<dbReference type="EMBL" id="GG693873">
    <property type="protein sequence ID" value="EES52650.1"/>
    <property type="molecule type" value="Genomic_DNA"/>
</dbReference>
<gene>
    <name evidence="2" type="ORF">UBAL3_92050021</name>
</gene>
<accession>C6HX98</accession>
<reference evidence="2 3" key="1">
    <citation type="journal article" date="2009" name="Appl. Environ. Microbiol.">
        <title>Community genomic and proteomic analyses of chemoautotrophic iron-oxidizing "Leptospirillum rubarum" (Group II) and "Leptospirillum ferrodiazotrophum" (Group III) bacteria in acid mine drainage biofilms.</title>
        <authorList>
            <person name="Goltsman D.S."/>
            <person name="Denef V.J."/>
            <person name="Singer S.W."/>
            <person name="VerBerkmoes N.C."/>
            <person name="Lefsrud M."/>
            <person name="Mueller R.S."/>
            <person name="Dick G.J."/>
            <person name="Sun C.L."/>
            <person name="Wheeler K.E."/>
            <person name="Zemla A."/>
            <person name="Baker B.J."/>
            <person name="Hauser L."/>
            <person name="Land M."/>
            <person name="Shah M.B."/>
            <person name="Thelen M.P."/>
            <person name="Hettich R.L."/>
            <person name="Banfield J.F."/>
        </authorList>
    </citation>
    <scope>NUCLEOTIDE SEQUENCE [LARGE SCALE GENOMIC DNA]</scope>
</reference>
<protein>
    <submittedName>
        <fullName evidence="2">Probable glycoprotein endopeptidase</fullName>
    </submittedName>
</protein>
<feature type="domain" description="Gcp-like" evidence="1">
    <location>
        <begin position="36"/>
        <end position="135"/>
    </location>
</feature>
<dbReference type="InterPro" id="IPR022496">
    <property type="entry name" value="T6A_TsaB"/>
</dbReference>
<dbReference type="SUPFAM" id="SSF53067">
    <property type="entry name" value="Actin-like ATPase domain"/>
    <property type="match status" value="1"/>
</dbReference>
<dbReference type="Proteomes" id="UP000009374">
    <property type="component" value="Unassembled WGS sequence"/>
</dbReference>
<dbReference type="Pfam" id="PF00814">
    <property type="entry name" value="TsaD"/>
    <property type="match status" value="1"/>
</dbReference>
<sequence>MIHLSIETSTEWVDLALLRDSALLSRFSVFRPGGASEILVPALETVLVSAGITRESLAFLSSSRGPGTYTSIRVGHLFVRGMAFALNIPHLTVSPFDVLARQGASLLPAGLDHLVVLLDAKRGEVNAALYRLSGTADPVRIPSSASDEIFSGRAASPRRVLEHLPLGSVGLVGPGIIHLGPQPSDTRIVPPLAIYPSASVMGALAFEARLSGEDRDLSPDLLYGRDSVCS</sequence>
<dbReference type="GO" id="GO:0002949">
    <property type="term" value="P:tRNA threonylcarbamoyladenosine modification"/>
    <property type="evidence" value="ECO:0007669"/>
    <property type="project" value="InterPro"/>
</dbReference>
<evidence type="ECO:0000313" key="2">
    <source>
        <dbReference type="EMBL" id="EES52650.1"/>
    </source>
</evidence>
<name>C6HX98_9BACT</name>
<keyword evidence="3" id="KW-1185">Reference proteome</keyword>
<dbReference type="InterPro" id="IPR043129">
    <property type="entry name" value="ATPase_NBD"/>
</dbReference>
<dbReference type="Gene3D" id="3.30.420.40">
    <property type="match status" value="2"/>
</dbReference>
<evidence type="ECO:0000313" key="3">
    <source>
        <dbReference type="Proteomes" id="UP000009374"/>
    </source>
</evidence>
<dbReference type="NCBIfam" id="TIGR03725">
    <property type="entry name" value="T6A_YeaZ"/>
    <property type="match status" value="1"/>
</dbReference>
<dbReference type="AlphaFoldDB" id="C6HX98"/>